<reference evidence="3 4" key="1">
    <citation type="journal article" date="2011" name="Science">
        <title>The Selaginella genome identifies genetic changes associated with the evolution of vascular plants.</title>
        <authorList>
            <person name="Banks J.A."/>
            <person name="Nishiyama T."/>
            <person name="Hasebe M."/>
            <person name="Bowman J.L."/>
            <person name="Gribskov M."/>
            <person name="dePamphilis C."/>
            <person name="Albert V.A."/>
            <person name="Aono N."/>
            <person name="Aoyama T."/>
            <person name="Ambrose B.A."/>
            <person name="Ashton N.W."/>
            <person name="Axtell M.J."/>
            <person name="Barker E."/>
            <person name="Barker M.S."/>
            <person name="Bennetzen J.L."/>
            <person name="Bonawitz N.D."/>
            <person name="Chapple C."/>
            <person name="Cheng C."/>
            <person name="Correa L.G."/>
            <person name="Dacre M."/>
            <person name="DeBarry J."/>
            <person name="Dreyer I."/>
            <person name="Elias M."/>
            <person name="Engstrom E.M."/>
            <person name="Estelle M."/>
            <person name="Feng L."/>
            <person name="Finet C."/>
            <person name="Floyd S.K."/>
            <person name="Frommer W.B."/>
            <person name="Fujita T."/>
            <person name="Gramzow L."/>
            <person name="Gutensohn M."/>
            <person name="Harholt J."/>
            <person name="Hattori M."/>
            <person name="Heyl A."/>
            <person name="Hirai T."/>
            <person name="Hiwatashi Y."/>
            <person name="Ishikawa M."/>
            <person name="Iwata M."/>
            <person name="Karol K.G."/>
            <person name="Koehler B."/>
            <person name="Kolukisaoglu U."/>
            <person name="Kubo M."/>
            <person name="Kurata T."/>
            <person name="Lalonde S."/>
            <person name="Li K."/>
            <person name="Li Y."/>
            <person name="Litt A."/>
            <person name="Lyons E."/>
            <person name="Manning G."/>
            <person name="Maruyama T."/>
            <person name="Michael T.P."/>
            <person name="Mikami K."/>
            <person name="Miyazaki S."/>
            <person name="Morinaga S."/>
            <person name="Murata T."/>
            <person name="Mueller-Roeber B."/>
            <person name="Nelson D.R."/>
            <person name="Obara M."/>
            <person name="Oguri Y."/>
            <person name="Olmstead R.G."/>
            <person name="Onodera N."/>
            <person name="Petersen B.L."/>
            <person name="Pils B."/>
            <person name="Prigge M."/>
            <person name="Rensing S.A."/>
            <person name="Riano-Pachon D.M."/>
            <person name="Roberts A.W."/>
            <person name="Sato Y."/>
            <person name="Scheller H.V."/>
            <person name="Schulz B."/>
            <person name="Schulz C."/>
            <person name="Shakirov E.V."/>
            <person name="Shibagaki N."/>
            <person name="Shinohara N."/>
            <person name="Shippen D.E."/>
            <person name="Soerensen I."/>
            <person name="Sotooka R."/>
            <person name="Sugimoto N."/>
            <person name="Sugita M."/>
            <person name="Sumikawa N."/>
            <person name="Tanurdzic M."/>
            <person name="Theissen G."/>
            <person name="Ulvskov P."/>
            <person name="Wakazuki S."/>
            <person name="Weng J.K."/>
            <person name="Willats W.W."/>
            <person name="Wipf D."/>
            <person name="Wolf P.G."/>
            <person name="Yang L."/>
            <person name="Zimmer A.D."/>
            <person name="Zhu Q."/>
            <person name="Mitros T."/>
            <person name="Hellsten U."/>
            <person name="Loque D."/>
            <person name="Otillar R."/>
            <person name="Salamov A."/>
            <person name="Schmutz J."/>
            <person name="Shapiro H."/>
            <person name="Lindquist E."/>
            <person name="Lucas S."/>
            <person name="Rokhsar D."/>
            <person name="Grigoriev I.V."/>
        </authorList>
    </citation>
    <scope>NUCLEOTIDE SEQUENCE [LARGE SCALE GENOMIC DNA]</scope>
</reference>
<evidence type="ECO:0000313" key="4">
    <source>
        <dbReference type="Proteomes" id="UP000001514"/>
    </source>
</evidence>
<gene>
    <name evidence="3" type="ORF">SELMODRAFT_131904</name>
</gene>
<dbReference type="InterPro" id="IPR006652">
    <property type="entry name" value="Kelch_1"/>
</dbReference>
<evidence type="ECO:0000313" key="3">
    <source>
        <dbReference type="EMBL" id="EFJ08441.1"/>
    </source>
</evidence>
<keyword evidence="2" id="KW-0677">Repeat</keyword>
<organism evidence="4">
    <name type="scientific">Selaginella moellendorffii</name>
    <name type="common">Spikemoss</name>
    <dbReference type="NCBI Taxonomy" id="88036"/>
    <lineage>
        <taxon>Eukaryota</taxon>
        <taxon>Viridiplantae</taxon>
        <taxon>Streptophyta</taxon>
        <taxon>Embryophyta</taxon>
        <taxon>Tracheophyta</taxon>
        <taxon>Lycopodiopsida</taxon>
        <taxon>Selaginellales</taxon>
        <taxon>Selaginellaceae</taxon>
        <taxon>Selaginella</taxon>
    </lineage>
</organism>
<proteinExistence type="predicted"/>
<dbReference type="Proteomes" id="UP000001514">
    <property type="component" value="Unassembled WGS sequence"/>
</dbReference>
<dbReference type="InterPro" id="IPR015915">
    <property type="entry name" value="Kelch-typ_b-propeller"/>
</dbReference>
<dbReference type="STRING" id="88036.D8T4M0"/>
<sequence>MKWAPRRSSDQLQQQPPGCKWGHTCNAVRNLIYIFGGYGRDECQTNDVHVFDIGIRTYTWSKPVMKGAHPSPRDSHSSTAVGSKLYVFGGTDGTSPLDDLFVLDTATNTWGKPDVFGDVPAPREGHSASLIGDNLFVFGGCGKSSDPSEEEYYNDLHVLNTNTFVWKKMSTTGVSPIPRDSHTCSSYKNCFVVMGGEDGGNAYLNDVHILDTETMAWREVKTTGAELMPRAGHTTISHGKYLVVFGGFSDDRKLFNDVHTLDLTTGVWATSNPSGPGPSPRFSLAGDSVDAERGILFFYGGCNEELEALDDMYFLDTGWLLLLLTEKDPSEPKLSMRKELKRRRQEYRATPFVLDKQRDADKSLVSSHGEFQAHVQPLGEKMFEARVSDVFNYGYTLEASIDGKLFRGLLFSYKPGFAQAVQSYMARFVSFDPQLLSNARKENITGGNHRTSKRP</sequence>
<dbReference type="KEGG" id="smo:SELMODRAFT_131904"/>
<accession>D8T4M0</accession>
<dbReference type="Gramene" id="EFJ08441">
    <property type="protein sequence ID" value="EFJ08441"/>
    <property type="gene ID" value="SELMODRAFT_131904"/>
</dbReference>
<keyword evidence="1" id="KW-0880">Kelch repeat</keyword>
<dbReference type="SUPFAM" id="SSF117281">
    <property type="entry name" value="Kelch motif"/>
    <property type="match status" value="1"/>
</dbReference>
<evidence type="ECO:0008006" key="5">
    <source>
        <dbReference type="Google" id="ProtNLM"/>
    </source>
</evidence>
<evidence type="ECO:0000256" key="1">
    <source>
        <dbReference type="ARBA" id="ARBA00022441"/>
    </source>
</evidence>
<dbReference type="eggNOG" id="KOG0379">
    <property type="taxonomic scope" value="Eukaryota"/>
</dbReference>
<dbReference type="Pfam" id="PF01344">
    <property type="entry name" value="Kelch_1"/>
    <property type="match status" value="2"/>
</dbReference>
<dbReference type="OMA" id="CTTIGDK"/>
<dbReference type="PANTHER" id="PTHR46093">
    <property type="entry name" value="ACYL-COA-BINDING DOMAIN-CONTAINING PROTEIN 5"/>
    <property type="match status" value="1"/>
</dbReference>
<dbReference type="InParanoid" id="D8T4M0"/>
<protein>
    <recommendedName>
        <fullName evidence="5">DCD domain-containing protein</fullName>
    </recommendedName>
</protein>
<dbReference type="HOGENOM" id="CLU_026060_0_1_1"/>
<dbReference type="FunCoup" id="D8T4M0">
    <property type="interactions" value="1698"/>
</dbReference>
<dbReference type="Pfam" id="PF24681">
    <property type="entry name" value="Kelch_KLHDC2_KLHL20_DRC7"/>
    <property type="match status" value="1"/>
</dbReference>
<dbReference type="Gene3D" id="2.120.10.80">
    <property type="entry name" value="Kelch-type beta propeller"/>
    <property type="match status" value="2"/>
</dbReference>
<keyword evidence="4" id="KW-1185">Reference proteome</keyword>
<dbReference type="AlphaFoldDB" id="D8T4M0"/>
<dbReference type="PANTHER" id="PTHR46093:SF9">
    <property type="entry name" value="DCD DOMAIN-CONTAINING PROTEIN"/>
    <property type="match status" value="1"/>
</dbReference>
<evidence type="ECO:0000256" key="2">
    <source>
        <dbReference type="ARBA" id="ARBA00022737"/>
    </source>
</evidence>
<dbReference type="EMBL" id="GL377674">
    <property type="protein sequence ID" value="EFJ08441.1"/>
    <property type="molecule type" value="Genomic_DNA"/>
</dbReference>
<name>D8T4M0_SELML</name>